<feature type="signal peptide" evidence="3">
    <location>
        <begin position="1"/>
        <end position="24"/>
    </location>
</feature>
<gene>
    <name evidence="4" type="ORF">GOCE00092_LOCUS25930</name>
</gene>
<dbReference type="EMBL" id="HBGK01049452">
    <property type="protein sequence ID" value="CAD9309293.1"/>
    <property type="molecule type" value="Transcribed_RNA"/>
</dbReference>
<keyword evidence="2" id="KW-0472">Membrane</keyword>
<feature type="transmembrane region" description="Helical" evidence="2">
    <location>
        <begin position="1364"/>
        <end position="1388"/>
    </location>
</feature>
<feature type="transmembrane region" description="Helical" evidence="2">
    <location>
        <begin position="1408"/>
        <end position="1427"/>
    </location>
</feature>
<keyword evidence="2" id="KW-1133">Transmembrane helix</keyword>
<feature type="transmembrane region" description="Helical" evidence="2">
    <location>
        <begin position="1288"/>
        <end position="1311"/>
    </location>
</feature>
<feature type="transmembrane region" description="Helical" evidence="2">
    <location>
        <begin position="1053"/>
        <end position="1077"/>
    </location>
</feature>
<feature type="region of interest" description="Disordered" evidence="1">
    <location>
        <begin position="1180"/>
        <end position="1258"/>
    </location>
</feature>
<dbReference type="GO" id="GO:0008289">
    <property type="term" value="F:lipid binding"/>
    <property type="evidence" value="ECO:0007669"/>
    <property type="project" value="InterPro"/>
</dbReference>
<evidence type="ECO:0000256" key="1">
    <source>
        <dbReference type="SAM" id="MobiDB-lite"/>
    </source>
</evidence>
<feature type="chain" id="PRO_5030600004" evidence="3">
    <location>
        <begin position="25"/>
        <end position="1689"/>
    </location>
</feature>
<dbReference type="PANTHER" id="PTHR34730:SF1">
    <property type="entry name" value="PARAQUAT-INDUCIBLE PROTEIN A"/>
    <property type="match status" value="1"/>
</dbReference>
<keyword evidence="2" id="KW-0812">Transmembrane</keyword>
<feature type="region of interest" description="Disordered" evidence="1">
    <location>
        <begin position="576"/>
        <end position="601"/>
    </location>
</feature>
<protein>
    <submittedName>
        <fullName evidence="4">Uncharacterized protein</fullName>
    </submittedName>
</protein>
<dbReference type="InterPro" id="IPR017943">
    <property type="entry name" value="Bactericidal_perm-incr_a/b_dom"/>
</dbReference>
<feature type="compositionally biased region" description="Acidic residues" evidence="1">
    <location>
        <begin position="1220"/>
        <end position="1232"/>
    </location>
</feature>
<evidence type="ECO:0000313" key="4">
    <source>
        <dbReference type="EMBL" id="CAD9309293.1"/>
    </source>
</evidence>
<evidence type="ECO:0000256" key="2">
    <source>
        <dbReference type="SAM" id="Phobius"/>
    </source>
</evidence>
<keyword evidence="3" id="KW-0732">Signal</keyword>
<reference evidence="4" key="1">
    <citation type="submission" date="2021-01" db="EMBL/GenBank/DDBJ databases">
        <authorList>
            <person name="Corre E."/>
            <person name="Pelletier E."/>
            <person name="Niang G."/>
            <person name="Scheremetjew M."/>
            <person name="Finn R."/>
            <person name="Kale V."/>
            <person name="Holt S."/>
            <person name="Cochrane G."/>
            <person name="Meng A."/>
            <person name="Brown T."/>
            <person name="Cohen L."/>
        </authorList>
    </citation>
    <scope>NUCLEOTIDE SEQUENCE</scope>
    <source>
        <strain evidence="4">CCMP 410</strain>
    </source>
</reference>
<dbReference type="Pfam" id="PF04403">
    <property type="entry name" value="PqiA"/>
    <property type="match status" value="2"/>
</dbReference>
<sequence>MRNSLLTTLFFVCSSLSLFPLVSSSSSSLPTTADNKDLLLSPTKNINRYLAAGDFDSVNEILKGATIALPDVDIVERYLIEELVLNLTNILCNDLYISDIDLRVLQSEPRNKTFLLEAIKIDTVCLVDYQYGYGIFSGAGVVQAFTEDNNLSVELGIGFSDQQAQEVPNVVTASNCTSLVEITNLVFDGGLIASLLNFVDGLIRGVIEKEINDFLCQELLKLNTAGTSFLQNVSDFLDPYLVDEDDGATLDVLVVDAPGYGSENNNVTLIDFENPSPGMARTVDSLLEYAFEVLAANSTGADGKPTLGINDVIESFLLEPDGSFSLDGTNVFNDGLLFNTSITESSFLYIEVSLKNVQLVGLNTFTRVDPLITSGPYTLESGFALDRLETVVDIEIYVQSVSDQLEEEELAEITETATMGIALTGIDLSNTSLLVALEEEKLAVLPFGSFLDTSRILSCVASTLYDFDVALLEFQTTSLSQPTVGGLQSPGIERLVVTGVEELYPLYQDAILKALPNFIETTGKDLLVDAVQDLMNDPTACDPSEWTVDASGTNGDEFVDFRYFFLSDEDAAALGAASASKDDSEEGGGGGGSRRDAPDYGNIGQEVRELMDTELLALDPTTGLPKINTGLIDPLTVAQSNVSGTWMLGEDLLSLKADFELDEALAGQARLEVLSAQLENLDTIAAKPLQLLEPTRHANILANEFQMGFPDRPLTLSTRLLLDIKADVNGNSNQIDIYNVIDLELDLVETTVVLDILLSMLTQRVLEFPLRDVADLNCWLATIPPPAELDDRGVRPEGVDPTAAIADLKVLVNDLDLRLSCVNCSSPTLEDVTAALQDPSSRADAVKSANNLLDFATSILQGEFVQLQIDRLLNDAPTKCPHRPEYIADPAERPTYVPFELEEGDESSNDAVAFLLTLCITVVALVLVFFAIRTLVGMIVRRRHKKYLQSLPPQRIFAIYRQQLWMRKREERLTETTRSMLHSEGDIPKAVRYLIPVILLGNIAFFLSGHLNVGGSVIVIFTFAGQEITIPDFFTFSVAQSTLDLWEAGGESLAILILLFSGVWPYTKMVLTLYAWVRPPTKLSVTQRGRLILLLDELAKWSTIDIFVLVLSLIAFRVSITSPNLSFLPDGFYSVDLLVLPKWGLYANLIAQLLSQFTSHVIIHYHRKIVTNAMSLSSEKNKELSAGSDGSDDDDDEAEKESENDDEQEEASSSRVSAAWEDDDTDGGDQEEPTSRIAAASTGEDSFTNNEEESTETSSAKCLLKEHAFVRPHRGESGALVVKGWVHYLVYAVSILLLPLLVIVGCFLSSFSLEYLGLLGLGIEAGQEFEEAQYEYSVFDIAKALMDQASLLGQTKDYVGLGSIVFVFLLTVLVVPILQTIALLVHWIRPMTRPQRKRWIVMVEILQAWQYVEVFVIAVILSAWQFASVSEFFLNQYCEALDDILATLAFYGILKQDDAQCFQVIATIKTGTYLLIGAAFLLNLFNTFVMKAVLQREREADQLEQEQVMMEKLLGDEVDGLVSSTERLVQETTLEAAIAQIEPVPALFTDSFRWLLVTDWSQTAHQQKMVYADNSALPPLPPPVPMVIAGDDEVMSNEMMSVSVDVSTVSTPPPRPANMGIEVSRGVDNRDQLLDVEEPSGPLRPIAPPRRSNVSIATEHNNNDTDDDDDMSGMYTANTSGFEKVVFGS</sequence>
<feature type="transmembrane region" description="Helical" evidence="2">
    <location>
        <begin position="1098"/>
        <end position="1120"/>
    </location>
</feature>
<organism evidence="4">
    <name type="scientific">Grammatophora oceanica</name>
    <dbReference type="NCBI Taxonomy" id="210454"/>
    <lineage>
        <taxon>Eukaryota</taxon>
        <taxon>Sar</taxon>
        <taxon>Stramenopiles</taxon>
        <taxon>Ochrophyta</taxon>
        <taxon>Bacillariophyta</taxon>
        <taxon>Fragilariophyceae</taxon>
        <taxon>Fragilariophycidae</taxon>
        <taxon>Rhabdonematales</taxon>
        <taxon>Grammatophoraceae</taxon>
        <taxon>Grammatophora</taxon>
    </lineage>
</organism>
<dbReference type="PANTHER" id="PTHR34730">
    <property type="entry name" value="UNNAMED PRODUCT"/>
    <property type="match status" value="1"/>
</dbReference>
<name>A0A7S1YM47_9STRA</name>
<proteinExistence type="predicted"/>
<dbReference type="Gene3D" id="3.15.10.10">
    <property type="entry name" value="Bactericidal permeability-increasing protein, domain 1"/>
    <property type="match status" value="1"/>
</dbReference>
<dbReference type="InterPro" id="IPR007498">
    <property type="entry name" value="PqiA-like"/>
</dbReference>
<feature type="transmembrane region" description="Helical" evidence="2">
    <location>
        <begin position="1473"/>
        <end position="1494"/>
    </location>
</feature>
<accession>A0A7S1YM47</accession>
<feature type="transmembrane region" description="Helical" evidence="2">
    <location>
        <begin position="1143"/>
        <end position="1165"/>
    </location>
</feature>
<dbReference type="SUPFAM" id="SSF55394">
    <property type="entry name" value="Bactericidal permeability-increasing protein, BPI"/>
    <property type="match status" value="1"/>
</dbReference>
<evidence type="ECO:0000256" key="3">
    <source>
        <dbReference type="SAM" id="SignalP"/>
    </source>
</evidence>
<feature type="compositionally biased region" description="Acidic residues" evidence="1">
    <location>
        <begin position="1190"/>
        <end position="1210"/>
    </location>
</feature>
<feature type="region of interest" description="Disordered" evidence="1">
    <location>
        <begin position="1606"/>
        <end position="1675"/>
    </location>
</feature>
<feature type="transmembrane region" description="Helical" evidence="2">
    <location>
        <begin position="911"/>
        <end position="936"/>
    </location>
</feature>